<organism evidence="2 3">
    <name type="scientific">Actinobaculum suis</name>
    <dbReference type="NCBI Taxonomy" id="1657"/>
    <lineage>
        <taxon>Bacteria</taxon>
        <taxon>Bacillati</taxon>
        <taxon>Actinomycetota</taxon>
        <taxon>Actinomycetes</taxon>
        <taxon>Actinomycetales</taxon>
        <taxon>Actinomycetaceae</taxon>
        <taxon>Actinobaculum</taxon>
    </lineage>
</organism>
<keyword evidence="1" id="KW-0812">Transmembrane</keyword>
<protein>
    <submittedName>
        <fullName evidence="2">Uncharacterized protein</fullName>
    </submittedName>
</protein>
<comment type="caution">
    <text evidence="2">The sequence shown here is derived from an EMBL/GenBank/DDBJ whole genome shotgun (WGS) entry which is preliminary data.</text>
</comment>
<sequence length="181" mass="19256">MQTKSKIGLAVAGVVAVVIVCAVFFFLKYGNGADSAYNTVVTYGDKHSTSATYQIGDGIEVDGLPMYDDAAAASENWEKAASDEVKTLTGDCQVSLPVTADNFNDWWKCAMDHEAEVPATLWHFSRLQNTFHASEVEASLAKVKANPSSENLAELAGLLPGTEKNTKAFASAKAEASTAKN</sequence>
<dbReference type="AlphaFoldDB" id="A0A7Z8Y7E7"/>
<keyword evidence="1" id="KW-1133">Transmembrane helix</keyword>
<dbReference type="RefSeq" id="WP_185933618.1">
    <property type="nucleotide sequence ID" value="NZ_UYIO01000001.1"/>
</dbReference>
<reference evidence="2 3" key="1">
    <citation type="submission" date="2018-11" db="EMBL/GenBank/DDBJ databases">
        <authorList>
            <consortium name="Pathogen Informatics"/>
        </authorList>
    </citation>
    <scope>NUCLEOTIDE SEQUENCE [LARGE SCALE GENOMIC DNA]</scope>
    <source>
        <strain evidence="2 3">NCTC10327</strain>
    </source>
</reference>
<evidence type="ECO:0000313" key="2">
    <source>
        <dbReference type="EMBL" id="VDG75535.1"/>
    </source>
</evidence>
<keyword evidence="1" id="KW-0472">Membrane</keyword>
<accession>A0A7Z8Y7E7</accession>
<name>A0A7Z8Y7E7_9ACTO</name>
<gene>
    <name evidence="2" type="ORF">NCTC10327_00240</name>
</gene>
<proteinExistence type="predicted"/>
<dbReference type="EMBL" id="UYIO01000001">
    <property type="protein sequence ID" value="VDG75535.1"/>
    <property type="molecule type" value="Genomic_DNA"/>
</dbReference>
<evidence type="ECO:0000313" key="3">
    <source>
        <dbReference type="Proteomes" id="UP000269974"/>
    </source>
</evidence>
<evidence type="ECO:0000256" key="1">
    <source>
        <dbReference type="SAM" id="Phobius"/>
    </source>
</evidence>
<dbReference type="Proteomes" id="UP000269974">
    <property type="component" value="Unassembled WGS sequence"/>
</dbReference>
<feature type="transmembrane region" description="Helical" evidence="1">
    <location>
        <begin position="7"/>
        <end position="27"/>
    </location>
</feature>